<dbReference type="CDD" id="cd03784">
    <property type="entry name" value="GT1_Gtf-like"/>
    <property type="match status" value="1"/>
</dbReference>
<dbReference type="GO" id="GO:0008194">
    <property type="term" value="F:UDP-glycosyltransferase activity"/>
    <property type="evidence" value="ECO:0007669"/>
    <property type="project" value="InterPro"/>
</dbReference>
<dbReference type="Proteomes" id="UP001152799">
    <property type="component" value="Chromosome 12"/>
</dbReference>
<dbReference type="InterPro" id="IPR050271">
    <property type="entry name" value="UDP-glycosyltransferase"/>
</dbReference>
<protein>
    <recommendedName>
        <fullName evidence="8">UDP-glucuronosyltransferase</fullName>
    </recommendedName>
</protein>
<feature type="chain" id="PRO_5040111646" description="UDP-glucuronosyltransferase" evidence="5">
    <location>
        <begin position="17"/>
        <end position="506"/>
    </location>
</feature>
<dbReference type="Pfam" id="PF00201">
    <property type="entry name" value="UDPGT"/>
    <property type="match status" value="1"/>
</dbReference>
<evidence type="ECO:0000313" key="6">
    <source>
        <dbReference type="EMBL" id="CAG9762821.1"/>
    </source>
</evidence>
<feature type="signal peptide" evidence="5">
    <location>
        <begin position="1"/>
        <end position="16"/>
    </location>
</feature>
<feature type="transmembrane region" description="Helical" evidence="4">
    <location>
        <begin position="462"/>
        <end position="485"/>
    </location>
</feature>
<keyword evidence="7" id="KW-1185">Reference proteome</keyword>
<dbReference type="AlphaFoldDB" id="A0A9N9MI64"/>
<dbReference type="Gene3D" id="3.40.50.2000">
    <property type="entry name" value="Glycogen Phosphorylase B"/>
    <property type="match status" value="2"/>
</dbReference>
<dbReference type="FunFam" id="3.40.50.2000:FF:000050">
    <property type="entry name" value="UDP-glucuronosyltransferase"/>
    <property type="match status" value="1"/>
</dbReference>
<evidence type="ECO:0000256" key="4">
    <source>
        <dbReference type="SAM" id="Phobius"/>
    </source>
</evidence>
<organism evidence="6 7">
    <name type="scientific">Ceutorhynchus assimilis</name>
    <name type="common">cabbage seed weevil</name>
    <dbReference type="NCBI Taxonomy" id="467358"/>
    <lineage>
        <taxon>Eukaryota</taxon>
        <taxon>Metazoa</taxon>
        <taxon>Ecdysozoa</taxon>
        <taxon>Arthropoda</taxon>
        <taxon>Hexapoda</taxon>
        <taxon>Insecta</taxon>
        <taxon>Pterygota</taxon>
        <taxon>Neoptera</taxon>
        <taxon>Endopterygota</taxon>
        <taxon>Coleoptera</taxon>
        <taxon>Polyphaga</taxon>
        <taxon>Cucujiformia</taxon>
        <taxon>Curculionidae</taxon>
        <taxon>Ceutorhynchinae</taxon>
        <taxon>Ceutorhynchus</taxon>
    </lineage>
</organism>
<dbReference type="PANTHER" id="PTHR48043:SF114">
    <property type="entry name" value="IP04436P-RELATED"/>
    <property type="match status" value="1"/>
</dbReference>
<keyword evidence="5" id="KW-0732">Signal</keyword>
<evidence type="ECO:0000256" key="3">
    <source>
        <dbReference type="ARBA" id="ARBA00022679"/>
    </source>
</evidence>
<evidence type="ECO:0000256" key="1">
    <source>
        <dbReference type="ARBA" id="ARBA00009995"/>
    </source>
</evidence>
<evidence type="ECO:0000256" key="2">
    <source>
        <dbReference type="ARBA" id="ARBA00022676"/>
    </source>
</evidence>
<keyword evidence="3" id="KW-0808">Transferase</keyword>
<gene>
    <name evidence="6" type="ORF">CEUTPL_LOCUS3494</name>
</gene>
<dbReference type="InterPro" id="IPR002213">
    <property type="entry name" value="UDP_glucos_trans"/>
</dbReference>
<reference evidence="6" key="1">
    <citation type="submission" date="2022-01" db="EMBL/GenBank/DDBJ databases">
        <authorList>
            <person name="King R."/>
        </authorList>
    </citation>
    <scope>NUCLEOTIDE SEQUENCE</scope>
</reference>
<keyword evidence="4" id="KW-0472">Membrane</keyword>
<sequence>MILTLSLLLCIPISHSYKILALTPYDGQSHFEVFKPLFKALSDKGHNLTLITYSTAHISDQIKTYWLERPEVTNVLSLQDPYVGSQIIIPIVLGEMSKEYCGYGLQTAAFQRFLRENEDVKFDLILAELFISDCFLGLANKFKAPVIGLSSGAALPWQGKWFGAQPNPAYVQSLFAGFSSPMTFWHRLENTLLHIHANVWYELFMKKPGNECSKKFIGFEAADPHDTSLFLVNSHHTLTGVQPLTPNIIEVAGLHVQNRKPQKLPKHLDDWITNAEAGVIYFNLGSMIKSDTFPEEQRRKFLRAFARFPQRILWKWENGTMADKPDNVMIDKWMPQYDILCHPNVKLFLNHGGLLSTVEAAHCGKPLVIMPQFGDQKHNAYAMETNGVGILLNLQTATEEQIVEAIKKALQPKTIQNAKALMDKFKDRPLSPMDTAIYWVEHIARHKGGQHMRSKAIDMPFYQVYLLDVIGFLVCTALCVMFAIYKTVKLILGLGKAKKTTKQKTS</sequence>
<comment type="similarity">
    <text evidence="1">Belongs to the UDP-glycosyltransferase family.</text>
</comment>
<dbReference type="PANTHER" id="PTHR48043">
    <property type="entry name" value="EG:EG0003.4 PROTEIN-RELATED"/>
    <property type="match status" value="1"/>
</dbReference>
<evidence type="ECO:0000256" key="5">
    <source>
        <dbReference type="SAM" id="SignalP"/>
    </source>
</evidence>
<evidence type="ECO:0000313" key="7">
    <source>
        <dbReference type="Proteomes" id="UP001152799"/>
    </source>
</evidence>
<proteinExistence type="inferred from homology"/>
<dbReference type="OrthoDB" id="5835829at2759"/>
<name>A0A9N9MI64_9CUCU</name>
<keyword evidence="2" id="KW-0328">Glycosyltransferase</keyword>
<keyword evidence="4" id="KW-1133">Transmembrane helix</keyword>
<dbReference type="EMBL" id="OU892288">
    <property type="protein sequence ID" value="CAG9762821.1"/>
    <property type="molecule type" value="Genomic_DNA"/>
</dbReference>
<accession>A0A9N9MI64</accession>
<dbReference type="SUPFAM" id="SSF53756">
    <property type="entry name" value="UDP-Glycosyltransferase/glycogen phosphorylase"/>
    <property type="match status" value="1"/>
</dbReference>
<evidence type="ECO:0008006" key="8">
    <source>
        <dbReference type="Google" id="ProtNLM"/>
    </source>
</evidence>
<keyword evidence="4" id="KW-0812">Transmembrane</keyword>